<dbReference type="GO" id="GO:0003688">
    <property type="term" value="F:DNA replication origin binding"/>
    <property type="evidence" value="ECO:0007669"/>
    <property type="project" value="TreeGrafter"/>
</dbReference>
<dbReference type="InterPro" id="IPR038256">
    <property type="entry name" value="Pol_alpha_znc_sf"/>
</dbReference>
<evidence type="ECO:0000259" key="15">
    <source>
        <dbReference type="Pfam" id="PF08996"/>
    </source>
</evidence>
<dbReference type="GO" id="GO:0006272">
    <property type="term" value="P:leading strand elongation"/>
    <property type="evidence" value="ECO:0007669"/>
    <property type="project" value="TreeGrafter"/>
</dbReference>
<evidence type="ECO:0000256" key="3">
    <source>
        <dbReference type="ARBA" id="ARBA00022679"/>
    </source>
</evidence>
<dbReference type="Gene3D" id="1.10.132.60">
    <property type="entry name" value="DNA polymerase family B, C-terminal domain"/>
    <property type="match status" value="1"/>
</dbReference>
<feature type="domain" description="DNA-directed DNA polymerase family B exonuclease" evidence="14">
    <location>
        <begin position="503"/>
        <end position="742"/>
    </location>
</feature>
<dbReference type="Pfam" id="PF08996">
    <property type="entry name" value="zf-DNA_Pol"/>
    <property type="match status" value="1"/>
</dbReference>
<dbReference type="SUPFAM" id="SSF56672">
    <property type="entry name" value="DNA/RNA polymerases"/>
    <property type="match status" value="1"/>
</dbReference>
<dbReference type="GO" id="GO:0006273">
    <property type="term" value="P:lagging strand elongation"/>
    <property type="evidence" value="ECO:0007669"/>
    <property type="project" value="TreeGrafter"/>
</dbReference>
<evidence type="ECO:0000313" key="18">
    <source>
        <dbReference type="Proteomes" id="UP000614350"/>
    </source>
</evidence>
<dbReference type="GO" id="GO:0033554">
    <property type="term" value="P:cellular response to stress"/>
    <property type="evidence" value="ECO:0007669"/>
    <property type="project" value="UniProtKB-ARBA"/>
</dbReference>
<sequence>MSEAQESPSGRTRRQKSGKSACLLALQKLKQLKGSKHKYEIDELENVYEEVDEQEYSKTVLKRQNDDWIVDDGESGYIEDGREIFDDDLDETSIQHAMKHDNSGPRKKKKNITKTKKSIQDMIMLMPSNKKVSNSVEDDILGDLMSELKKEDTKKVSSSKNGRATFCKTYCINNTSNQDVENKKEVTSNNDICLSMDISNDSDNDEPMFGTLNKIDSKKESISINKTSNNNAHPQSTSQEIINDVSDESQSLSIDKCSSVKEVPASQIIEDGSLDISEYVGDLSEVDFENSSLNENEHLKGSVPTISKPENHTKTKSLTLCNDSDILEENSEIFNEIWNDDFGMQTTNVEVSAENADVSIPFIKNSAGEQIFRFYWWDAYEDSFKQPGIVYLFGKAYVPSTKTYCSCCLTIKNIPRRIYLLPREYIKNSSDSEPRQTSIHDVYKEFNEFANKAGIKEFRSSQVSKYYAFEQEDTPKFSDYLEVRYSTNYPLIDSGYSGPAIEKVFGTTVKSLELLLIERNIKGPCWLDVKCAIPTGVQTSWCKLNITCMKMENISVSSESQNLAIPPMIIATLNVRVSAHAKSQQNEVVMVGILLHRKYNIDKERPKAPHLFEQSFCIVTKPRDIPWPRQAQGVLSKIKYTTIIRCENEHDLLEELLKIIANVDPDLFIGYDCGFQFDVLLHRIFNLKVSNWSRIGKLKRSVHPIIKGKINIGQAMGGRPLCDIQISAKELNLKVRSYDLQSLCMAVLKQNENEYKELKPGESPLFYNTIEKMENLIKRTLMEASYILSITLELEILPLALQITSIAGNILSRTLSAGRAERNEYLLLHAFHLKNYITPDKLQGKIKKDTEGDNPRRKKAAYAGGLVLTAQKGFYDTLILLMDFNSLYPSIIQEYNLCFTTVPGAAYADYEDLEIPDSSLEPGIIPTEIRKLVESRVEIKKLMKASNISSELKAQYNIRQMALKLTANSMYGCLGATHCRFYAKGLAALITSKGREILQDTKRMVEKLNYDVIYGDTDSIMIKTNILDYDEVFSIGKKIKQEVNKLYKKVELDIDGVFRYLLLLQKKKYAAVTMTKLPNGKIQLNQEHKGLDIVRRDWCQLACETGKRILSQLFSEQSNDTRVEEIFSILQTVSQSVRENQVPLSSLIVTKQLSKNPHEYSDRKQAHVSVALRLNKEGGRMWKVGDTISYIICEDGTDKSATERAYHIDEFKKKDNLKIDINYYLMNQILPVVLRICEPIEGIDDVLLARNLGLENVYKSKATVNEQNNLNAPILINEDRFKYCFPLKFNCKNEKCKTEIILNGVTSLIPEGDRLSLGMCPNPECTMPPWKYLKAIQNELQLALRSLIDTYYEDWLECENPLCSYRTRKLPLTFNAKYPKCPKCMDAFMHKVYSDMQLYNQICFYHHIFDINQPQYKSLLSNYSREVISAYETLRETTEKFLKCNAYSIINLGAIFTCKHSKYSKRSNNLIENNVSYEETPNLENLTMDESDDEFIINLSNKGLLMNMDT</sequence>
<protein>
    <recommendedName>
        <fullName evidence="12">DNA polymerase</fullName>
        <ecNumber evidence="12">2.7.7.7</ecNumber>
    </recommendedName>
</protein>
<dbReference type="InterPro" id="IPR017964">
    <property type="entry name" value="DNA-dir_DNA_pol_B_CS"/>
</dbReference>
<evidence type="ECO:0000259" key="13">
    <source>
        <dbReference type="Pfam" id="PF00136"/>
    </source>
</evidence>
<evidence type="ECO:0000256" key="1">
    <source>
        <dbReference type="ARBA" id="ARBA00004123"/>
    </source>
</evidence>
<dbReference type="SUPFAM" id="SSF53098">
    <property type="entry name" value="Ribonuclease H-like"/>
    <property type="match status" value="1"/>
</dbReference>
<dbReference type="InterPro" id="IPR042087">
    <property type="entry name" value="DNA_pol_B_thumb"/>
</dbReference>
<comment type="caution">
    <text evidence="17">The sequence shown here is derived from an EMBL/GenBank/DDBJ whole genome shotgun (WGS) entry which is preliminary data.</text>
</comment>
<keyword evidence="7" id="KW-0863">Zinc-finger</keyword>
<evidence type="ECO:0000259" key="16">
    <source>
        <dbReference type="Pfam" id="PF12254"/>
    </source>
</evidence>
<dbReference type="EMBL" id="JACSEA010000005">
    <property type="protein sequence ID" value="KAF7400819.1"/>
    <property type="molecule type" value="Genomic_DNA"/>
</dbReference>
<dbReference type="SUPFAM" id="SSF90234">
    <property type="entry name" value="Zinc finger domain of DNA polymerase-alpha"/>
    <property type="match status" value="1"/>
</dbReference>
<evidence type="ECO:0000256" key="9">
    <source>
        <dbReference type="ARBA" id="ARBA00022932"/>
    </source>
</evidence>
<dbReference type="Pfam" id="PF03104">
    <property type="entry name" value="DNA_pol_B_exo1"/>
    <property type="match status" value="1"/>
</dbReference>
<dbReference type="GO" id="GO:1902975">
    <property type="term" value="P:mitotic DNA replication initiation"/>
    <property type="evidence" value="ECO:0007669"/>
    <property type="project" value="InterPro"/>
</dbReference>
<keyword evidence="9 12" id="KW-0239">DNA-directed DNA polymerase</keyword>
<dbReference type="PRINTS" id="PR00106">
    <property type="entry name" value="DNAPOLB"/>
</dbReference>
<dbReference type="CDD" id="cd05776">
    <property type="entry name" value="DNA_polB_alpha_exo"/>
    <property type="match status" value="1"/>
</dbReference>
<dbReference type="GO" id="GO:0003697">
    <property type="term" value="F:single-stranded DNA binding"/>
    <property type="evidence" value="ECO:0007669"/>
    <property type="project" value="TreeGrafter"/>
</dbReference>
<dbReference type="NCBIfam" id="TIGR00592">
    <property type="entry name" value="pol2"/>
    <property type="match status" value="1"/>
</dbReference>
<dbReference type="PANTHER" id="PTHR45861:SF1">
    <property type="entry name" value="DNA POLYMERASE ALPHA CATALYTIC SUBUNIT"/>
    <property type="match status" value="1"/>
</dbReference>
<comment type="catalytic activity">
    <reaction evidence="12">
        <text>DNA(n) + a 2'-deoxyribonucleoside 5'-triphosphate = DNA(n+1) + diphosphate</text>
        <dbReference type="Rhea" id="RHEA:22508"/>
        <dbReference type="Rhea" id="RHEA-COMP:17339"/>
        <dbReference type="Rhea" id="RHEA-COMP:17340"/>
        <dbReference type="ChEBI" id="CHEBI:33019"/>
        <dbReference type="ChEBI" id="CHEBI:61560"/>
        <dbReference type="ChEBI" id="CHEBI:173112"/>
        <dbReference type="EC" id="2.7.7.7"/>
    </reaction>
</comment>
<gene>
    <name evidence="17" type="ORF">HZH66_006003</name>
</gene>
<feature type="domain" description="DNA-directed DNA polymerase family B multifunctional" evidence="13">
    <location>
        <begin position="811"/>
        <end position="1240"/>
    </location>
</feature>
<evidence type="ECO:0000256" key="4">
    <source>
        <dbReference type="ARBA" id="ARBA00022695"/>
    </source>
</evidence>
<dbReference type="Pfam" id="PF12254">
    <property type="entry name" value="DNA_pol_alpha_N"/>
    <property type="match status" value="1"/>
</dbReference>
<evidence type="ECO:0000313" key="17">
    <source>
        <dbReference type="EMBL" id="KAF7400819.1"/>
    </source>
</evidence>
<dbReference type="CDD" id="cd05532">
    <property type="entry name" value="POLBc_alpha"/>
    <property type="match status" value="1"/>
</dbReference>
<dbReference type="Proteomes" id="UP000614350">
    <property type="component" value="Unassembled WGS sequence"/>
</dbReference>
<dbReference type="Gene3D" id="3.30.70.2820">
    <property type="match status" value="1"/>
</dbReference>
<evidence type="ECO:0000256" key="5">
    <source>
        <dbReference type="ARBA" id="ARBA00022705"/>
    </source>
</evidence>
<dbReference type="Gene3D" id="1.10.3200.20">
    <property type="entry name" value="DNA Polymerase alpha, zinc finger"/>
    <property type="match status" value="1"/>
</dbReference>
<dbReference type="InterPro" id="IPR006172">
    <property type="entry name" value="DNA-dir_DNA_pol_B"/>
</dbReference>
<keyword evidence="3 12" id="KW-0808">Transferase</keyword>
<comment type="subcellular location">
    <subcellularLocation>
        <location evidence="1">Nucleus</location>
    </subcellularLocation>
</comment>
<accession>A0A834NAB6</accession>
<dbReference type="InterPro" id="IPR015088">
    <property type="entry name" value="Znf_DNA-dir_DNA_pol_B_alpha"/>
</dbReference>
<dbReference type="FunFam" id="1.10.132.60:FF:000004">
    <property type="entry name" value="DNA polymerase"/>
    <property type="match status" value="1"/>
</dbReference>
<keyword evidence="5 12" id="KW-0235">DNA replication</keyword>
<keyword evidence="11" id="KW-0539">Nucleus</keyword>
<reference evidence="17" key="1">
    <citation type="journal article" date="2020" name="G3 (Bethesda)">
        <title>High-Quality Assemblies for Three Invasive Social Wasps from the &lt;i&gt;Vespula&lt;/i&gt; Genus.</title>
        <authorList>
            <person name="Harrop T.W.R."/>
            <person name="Guhlin J."/>
            <person name="McLaughlin G.M."/>
            <person name="Permina E."/>
            <person name="Stockwell P."/>
            <person name="Gilligan J."/>
            <person name="Le Lec M.F."/>
            <person name="Gruber M.A.M."/>
            <person name="Quinn O."/>
            <person name="Lovegrove M."/>
            <person name="Duncan E.J."/>
            <person name="Remnant E.J."/>
            <person name="Van Eeckhoven J."/>
            <person name="Graham B."/>
            <person name="Knapp R.A."/>
            <person name="Langford K.W."/>
            <person name="Kronenberg Z."/>
            <person name="Press M.O."/>
            <person name="Eacker S.M."/>
            <person name="Wilson-Rankin E.E."/>
            <person name="Purcell J."/>
            <person name="Lester P.J."/>
            <person name="Dearden P.K."/>
        </authorList>
    </citation>
    <scope>NUCLEOTIDE SEQUENCE</scope>
    <source>
        <strain evidence="17">Marl-1</strain>
    </source>
</reference>
<evidence type="ECO:0000256" key="11">
    <source>
        <dbReference type="ARBA" id="ARBA00023242"/>
    </source>
</evidence>
<evidence type="ECO:0000256" key="10">
    <source>
        <dbReference type="ARBA" id="ARBA00023125"/>
    </source>
</evidence>
<dbReference type="Gene3D" id="1.10.287.690">
    <property type="entry name" value="Helix hairpin bin"/>
    <property type="match status" value="1"/>
</dbReference>
<dbReference type="PANTHER" id="PTHR45861">
    <property type="entry name" value="DNA POLYMERASE ALPHA CATALYTIC SUBUNIT"/>
    <property type="match status" value="1"/>
</dbReference>
<evidence type="ECO:0000256" key="12">
    <source>
        <dbReference type="RuleBase" id="RU000442"/>
    </source>
</evidence>
<dbReference type="InterPro" id="IPR045846">
    <property type="entry name" value="POLBc_alpha"/>
</dbReference>
<dbReference type="EC" id="2.7.7.7" evidence="12"/>
<dbReference type="GO" id="GO:0003887">
    <property type="term" value="F:DNA-directed DNA polymerase activity"/>
    <property type="evidence" value="ECO:0007669"/>
    <property type="project" value="UniProtKB-KW"/>
</dbReference>
<keyword evidence="6" id="KW-0479">Metal-binding</keyword>
<dbReference type="GO" id="GO:0008270">
    <property type="term" value="F:zinc ion binding"/>
    <property type="evidence" value="ECO:0007669"/>
    <property type="project" value="UniProtKB-KW"/>
</dbReference>
<evidence type="ECO:0000256" key="2">
    <source>
        <dbReference type="ARBA" id="ARBA00005755"/>
    </source>
</evidence>
<dbReference type="Gene3D" id="3.30.420.10">
    <property type="entry name" value="Ribonuclease H-like superfamily/Ribonuclease H"/>
    <property type="match status" value="1"/>
</dbReference>
<dbReference type="InterPro" id="IPR006133">
    <property type="entry name" value="DNA-dir_DNA_pol_B_exonuc"/>
</dbReference>
<feature type="domain" description="Zinc finger DNA-directed DNA polymerase family B alpha" evidence="15">
    <location>
        <begin position="1277"/>
        <end position="1456"/>
    </location>
</feature>
<dbReference type="SMART" id="SM00486">
    <property type="entry name" value="POLBc"/>
    <property type="match status" value="1"/>
</dbReference>
<evidence type="ECO:0000256" key="8">
    <source>
        <dbReference type="ARBA" id="ARBA00022833"/>
    </source>
</evidence>
<keyword evidence="4 12" id="KW-0548">Nucleotidyltransferase</keyword>
<dbReference type="InterPro" id="IPR006134">
    <property type="entry name" value="DNA-dir_DNA_pol_B_multi_dom"/>
</dbReference>
<dbReference type="Gene3D" id="3.90.1600.10">
    <property type="entry name" value="Palm domain of DNA polymerase"/>
    <property type="match status" value="1"/>
</dbReference>
<dbReference type="PROSITE" id="PS00116">
    <property type="entry name" value="DNA_POLYMERASE_B"/>
    <property type="match status" value="1"/>
</dbReference>
<dbReference type="InterPro" id="IPR023211">
    <property type="entry name" value="DNA_pol_palm_dom_sf"/>
</dbReference>
<evidence type="ECO:0000256" key="7">
    <source>
        <dbReference type="ARBA" id="ARBA00022771"/>
    </source>
</evidence>
<dbReference type="Gene3D" id="6.10.10.100">
    <property type="match status" value="1"/>
</dbReference>
<comment type="similarity">
    <text evidence="2 12">Belongs to the DNA polymerase type-B family.</text>
</comment>
<feature type="domain" description="DNA polymerase alpha catalytic subunit N-terminal" evidence="16">
    <location>
        <begin position="26"/>
        <end position="86"/>
    </location>
</feature>
<keyword evidence="18" id="KW-1185">Reference proteome</keyword>
<organism evidence="17 18">
    <name type="scientific">Vespula vulgaris</name>
    <name type="common">Yellow jacket</name>
    <name type="synonym">Wasp</name>
    <dbReference type="NCBI Taxonomy" id="7454"/>
    <lineage>
        <taxon>Eukaryota</taxon>
        <taxon>Metazoa</taxon>
        <taxon>Ecdysozoa</taxon>
        <taxon>Arthropoda</taxon>
        <taxon>Hexapoda</taxon>
        <taxon>Insecta</taxon>
        <taxon>Pterygota</taxon>
        <taxon>Neoptera</taxon>
        <taxon>Endopterygota</taxon>
        <taxon>Hymenoptera</taxon>
        <taxon>Apocrita</taxon>
        <taxon>Aculeata</taxon>
        <taxon>Vespoidea</taxon>
        <taxon>Vespidae</taxon>
        <taxon>Vespinae</taxon>
        <taxon>Vespula</taxon>
    </lineage>
</organism>
<evidence type="ECO:0000256" key="6">
    <source>
        <dbReference type="ARBA" id="ARBA00022723"/>
    </source>
</evidence>
<dbReference type="InterPro" id="IPR036397">
    <property type="entry name" value="RNaseH_sf"/>
</dbReference>
<dbReference type="InterPro" id="IPR024647">
    <property type="entry name" value="DNA_pol_a_cat_su_N"/>
</dbReference>
<proteinExistence type="inferred from homology"/>
<keyword evidence="8" id="KW-0862">Zinc</keyword>
<dbReference type="GO" id="GO:0005658">
    <property type="term" value="C:alpha DNA polymerase:primase complex"/>
    <property type="evidence" value="ECO:0007669"/>
    <property type="project" value="TreeGrafter"/>
</dbReference>
<dbReference type="InterPro" id="IPR012337">
    <property type="entry name" value="RNaseH-like_sf"/>
</dbReference>
<dbReference type="FunFam" id="1.10.287.690:FF:000003">
    <property type="entry name" value="DNA polymerase"/>
    <property type="match status" value="1"/>
</dbReference>
<dbReference type="InterPro" id="IPR043502">
    <property type="entry name" value="DNA/RNA_pol_sf"/>
</dbReference>
<keyword evidence="10 12" id="KW-0238">DNA-binding</keyword>
<dbReference type="GO" id="GO:0003682">
    <property type="term" value="F:chromatin binding"/>
    <property type="evidence" value="ECO:0007669"/>
    <property type="project" value="TreeGrafter"/>
</dbReference>
<evidence type="ECO:0000259" key="14">
    <source>
        <dbReference type="Pfam" id="PF03104"/>
    </source>
</evidence>
<dbReference type="Pfam" id="PF00136">
    <property type="entry name" value="DNA_pol_B"/>
    <property type="match status" value="1"/>
</dbReference>
<name>A0A834NAB6_VESVU</name>
<dbReference type="GO" id="GO:0000166">
    <property type="term" value="F:nucleotide binding"/>
    <property type="evidence" value="ECO:0007669"/>
    <property type="project" value="InterPro"/>
</dbReference>
<dbReference type="Gene3D" id="2.40.50.730">
    <property type="match status" value="1"/>
</dbReference>